<dbReference type="InterPro" id="IPR011050">
    <property type="entry name" value="Pectin_lyase_fold/virulence"/>
</dbReference>
<keyword evidence="3" id="KW-1185">Reference proteome</keyword>
<reference evidence="2 3" key="1">
    <citation type="submission" date="2020-05" db="EMBL/GenBank/DDBJ databases">
        <title>Mucilaginibacter mali sp. nov.</title>
        <authorList>
            <person name="Kim H.S."/>
            <person name="Lee K.C."/>
            <person name="Suh M.K."/>
            <person name="Kim J.-S."/>
            <person name="Han K.-I."/>
            <person name="Eom M.K."/>
            <person name="Shin Y.K."/>
            <person name="Lee J.-S."/>
        </authorList>
    </citation>
    <scope>NUCLEOTIDE SEQUENCE [LARGE SCALE GENOMIC DNA]</scope>
    <source>
        <strain evidence="2 3">G2-14</strain>
    </source>
</reference>
<dbReference type="AlphaFoldDB" id="A0A7D4UCR6"/>
<evidence type="ECO:0000313" key="2">
    <source>
        <dbReference type="EMBL" id="QKJ31958.1"/>
    </source>
</evidence>
<dbReference type="EMBL" id="CP054139">
    <property type="protein sequence ID" value="QKJ31958.1"/>
    <property type="molecule type" value="Genomic_DNA"/>
</dbReference>
<gene>
    <name evidence="2" type="ORF">HQ865_20050</name>
</gene>
<dbReference type="Gene3D" id="2.160.20.10">
    <property type="entry name" value="Single-stranded right-handed beta-helix, Pectin lyase-like"/>
    <property type="match status" value="1"/>
</dbReference>
<feature type="signal peptide" evidence="1">
    <location>
        <begin position="1"/>
        <end position="18"/>
    </location>
</feature>
<sequence>MRKNIRTTAALIGLTALAATAFKTGNRDPWQSKFVTQNADGSLTYHPDAKGNTIPDFSRVGYHEQDAPIPDVPVVKTIEAPKSGDAKQLIQDAINEVLKMPENANGIRGAILFKKGVYKIPDSISIHGSGIVLRGEGEGKDGTVLVASGKGQRSLINVVGKKGIKPDGEKIKITDDFVPTGAKSFNVASTVGLKVGDRIILYRPSTENWIHDLKMDQIEERKTGGTKQWKAGEYDLHFERNISKIEGNKIFMDNPVVMEMETKYGGGGIYKYSTPGRIKEVGVENMRIESEYANDTDEDHGWIAIGYSNIENGWVRHVTSYYFGYACVSTEGGSRNITVTDCKCLDAKSQITGGRRYSFNNVGQLNLFMNNHAEDGRHDFVTGARVCGPNVFYNSSAKNEHADIGPHHRWAVGTLYDNISSDGEINVQDRQWMGSGHGWSGVTQVLWNCTAKAAAVQKPWVSGTNYNIGFKGKHAEGSFKGRMDGEWEGMNKDGLAPASLYMAQFKARHLK</sequence>
<name>A0A7D4UCR6_9SPHI</name>
<organism evidence="2 3">
    <name type="scientific">Mucilaginibacter mali</name>
    <dbReference type="NCBI Taxonomy" id="2740462"/>
    <lineage>
        <taxon>Bacteria</taxon>
        <taxon>Pseudomonadati</taxon>
        <taxon>Bacteroidota</taxon>
        <taxon>Sphingobacteriia</taxon>
        <taxon>Sphingobacteriales</taxon>
        <taxon>Sphingobacteriaceae</taxon>
        <taxon>Mucilaginibacter</taxon>
    </lineage>
</organism>
<evidence type="ECO:0000256" key="1">
    <source>
        <dbReference type="SAM" id="SignalP"/>
    </source>
</evidence>
<evidence type="ECO:0000313" key="3">
    <source>
        <dbReference type="Proteomes" id="UP000505355"/>
    </source>
</evidence>
<feature type="chain" id="PRO_5028823143" description="Pectate lyase superfamily protein domain-containing protein" evidence="1">
    <location>
        <begin position="19"/>
        <end position="511"/>
    </location>
</feature>
<protein>
    <recommendedName>
        <fullName evidence="4">Pectate lyase superfamily protein domain-containing protein</fullName>
    </recommendedName>
</protein>
<keyword evidence="1" id="KW-0732">Signal</keyword>
<dbReference type="RefSeq" id="WP_173416612.1">
    <property type="nucleotide sequence ID" value="NZ_CP054139.1"/>
</dbReference>
<proteinExistence type="predicted"/>
<accession>A0A7D4UCR6</accession>
<dbReference type="InterPro" id="IPR012334">
    <property type="entry name" value="Pectin_lyas_fold"/>
</dbReference>
<dbReference type="Proteomes" id="UP000505355">
    <property type="component" value="Chromosome"/>
</dbReference>
<dbReference type="KEGG" id="mmab:HQ865_20050"/>
<dbReference type="SUPFAM" id="SSF51126">
    <property type="entry name" value="Pectin lyase-like"/>
    <property type="match status" value="1"/>
</dbReference>
<evidence type="ECO:0008006" key="4">
    <source>
        <dbReference type="Google" id="ProtNLM"/>
    </source>
</evidence>